<evidence type="ECO:0000313" key="3">
    <source>
        <dbReference type="Proteomes" id="UP000092555"/>
    </source>
</evidence>
<keyword evidence="1" id="KW-0732">Signal</keyword>
<accession>A0A1A0H6G3</accession>
<sequence>MKFCSTIALLALISGSFASLGGGYFSIETVTGVQLKLFLSKLDKIIYAGEEISAYVIENGLVKAYLTMNANGRLVMAQGRDRNFLVDVSKGDLDGYLSHKENEIFCLRKTEVFVSDSGCQNALEVKIRFWKMFS</sequence>
<evidence type="ECO:0000256" key="1">
    <source>
        <dbReference type="SAM" id="SignalP"/>
    </source>
</evidence>
<evidence type="ECO:0000313" key="2">
    <source>
        <dbReference type="EMBL" id="OBA19497.1"/>
    </source>
</evidence>
<dbReference type="Proteomes" id="UP000092555">
    <property type="component" value="Unassembled WGS sequence"/>
</dbReference>
<organism evidence="2 3">
    <name type="scientific">Metschnikowia bicuspidata var. bicuspidata NRRL YB-4993</name>
    <dbReference type="NCBI Taxonomy" id="869754"/>
    <lineage>
        <taxon>Eukaryota</taxon>
        <taxon>Fungi</taxon>
        <taxon>Dikarya</taxon>
        <taxon>Ascomycota</taxon>
        <taxon>Saccharomycotina</taxon>
        <taxon>Pichiomycetes</taxon>
        <taxon>Metschnikowiaceae</taxon>
        <taxon>Metschnikowia</taxon>
    </lineage>
</organism>
<feature type="signal peptide" evidence="1">
    <location>
        <begin position="1"/>
        <end position="18"/>
    </location>
</feature>
<keyword evidence="3" id="KW-1185">Reference proteome</keyword>
<comment type="caution">
    <text evidence="2">The sequence shown here is derived from an EMBL/GenBank/DDBJ whole genome shotgun (WGS) entry which is preliminary data.</text>
</comment>
<proteinExistence type="predicted"/>
<reference evidence="2 3" key="1">
    <citation type="submission" date="2016-05" db="EMBL/GenBank/DDBJ databases">
        <title>Comparative genomics of biotechnologically important yeasts.</title>
        <authorList>
            <consortium name="DOE Joint Genome Institute"/>
            <person name="Riley R."/>
            <person name="Haridas S."/>
            <person name="Wolfe K.H."/>
            <person name="Lopes M.R."/>
            <person name="Hittinger C.T."/>
            <person name="Goker M."/>
            <person name="Salamov A."/>
            <person name="Wisecaver J."/>
            <person name="Long T.M."/>
            <person name="Aerts A.L."/>
            <person name="Barry K."/>
            <person name="Choi C."/>
            <person name="Clum A."/>
            <person name="Coughlan A.Y."/>
            <person name="Deshpande S."/>
            <person name="Douglass A.P."/>
            <person name="Hanson S.J."/>
            <person name="Klenk H.-P."/>
            <person name="LaButti K."/>
            <person name="Lapidus A."/>
            <person name="Lindquist E."/>
            <person name="Lipzen A."/>
            <person name="Meier-kolthoff J.P."/>
            <person name="Ohm R.A."/>
            <person name="Otillar R.P."/>
            <person name="Pangilinan J."/>
            <person name="Peng Y."/>
            <person name="Rokas A."/>
            <person name="Rosa C.A."/>
            <person name="Scheuner C."/>
            <person name="Sibirny A.A."/>
            <person name="Slot J.C."/>
            <person name="Stielow J.B."/>
            <person name="Sun H."/>
            <person name="Kurtzman C.P."/>
            <person name="Blackwell M."/>
            <person name="Grigoriev I.V."/>
            <person name="Jeffries T.W."/>
        </authorList>
    </citation>
    <scope>NUCLEOTIDE SEQUENCE [LARGE SCALE GENOMIC DNA]</scope>
    <source>
        <strain evidence="2 3">NRRL YB-4993</strain>
    </source>
</reference>
<dbReference type="GeneID" id="30029215"/>
<dbReference type="EMBL" id="LXTC01000006">
    <property type="protein sequence ID" value="OBA19497.1"/>
    <property type="molecule type" value="Genomic_DNA"/>
</dbReference>
<evidence type="ECO:0008006" key="4">
    <source>
        <dbReference type="Google" id="ProtNLM"/>
    </source>
</evidence>
<gene>
    <name evidence="2" type="ORF">METBIDRAFT_33174</name>
</gene>
<name>A0A1A0H6G3_9ASCO</name>
<protein>
    <recommendedName>
        <fullName evidence="4">Hyphally-regulated cell wall protein N-terminal domain-containing protein</fullName>
    </recommendedName>
</protein>
<dbReference type="AlphaFoldDB" id="A0A1A0H6G3"/>
<dbReference type="RefSeq" id="XP_018710025.1">
    <property type="nucleotide sequence ID" value="XM_018856239.1"/>
</dbReference>
<feature type="chain" id="PRO_5008508805" description="Hyphally-regulated cell wall protein N-terminal domain-containing protein" evidence="1">
    <location>
        <begin position="19"/>
        <end position="134"/>
    </location>
</feature>